<gene>
    <name evidence="2" type="ORF">JZ751_020158</name>
</gene>
<feature type="compositionally biased region" description="Polar residues" evidence="1">
    <location>
        <begin position="679"/>
        <end position="697"/>
    </location>
</feature>
<feature type="region of interest" description="Disordered" evidence="1">
    <location>
        <begin position="518"/>
        <end position="584"/>
    </location>
</feature>
<dbReference type="AlphaFoldDB" id="A0A8T2NKQ2"/>
<organism evidence="2 3">
    <name type="scientific">Albula glossodonta</name>
    <name type="common">roundjaw bonefish</name>
    <dbReference type="NCBI Taxonomy" id="121402"/>
    <lineage>
        <taxon>Eukaryota</taxon>
        <taxon>Metazoa</taxon>
        <taxon>Chordata</taxon>
        <taxon>Craniata</taxon>
        <taxon>Vertebrata</taxon>
        <taxon>Euteleostomi</taxon>
        <taxon>Actinopterygii</taxon>
        <taxon>Neopterygii</taxon>
        <taxon>Teleostei</taxon>
        <taxon>Albuliformes</taxon>
        <taxon>Albulidae</taxon>
        <taxon>Albula</taxon>
    </lineage>
</organism>
<dbReference type="Proteomes" id="UP000824540">
    <property type="component" value="Unassembled WGS sequence"/>
</dbReference>
<proteinExistence type="predicted"/>
<sequence>MTSCASQLTASPMALCEPEVSVDGERGLKMTGSLEGGTVRNHVSVKNEASQCGEEAAPGDDNEAKAPCHAQSELAIPAQEERGHSPCGTGPMAQARSEGVQDLPPKNGICLLPSTTQQSHVGEGDGQESQARPSNLMKTYLSPSYKFLSFLPPIPEMTPQMYPYRAVSGTVEGARDLFGHGMKPLDISTIDAEPTPDWSSLDFTMEASCLQTEAEPLSPLEFSFSRSWKPSKMEGGVEKNTKTLGVKEGDSKISAGKGGLSLLETGSGNATVEIVDGVGLNSKEEPLTKTSANTTCVLHSGSTLTESSLSAVPMETSPSVSTGGVDAKKVASRNDTCELQPVPEGDSVTWSNLTVDLSEQSGSLEDGGKRVELKNGTFEVQMDPVQLHSTGHNLTVEMTKLMVDQTTELNLTFDRKNVCVTEGSLNGGGHSDNNSGQIGDPEDSTACSMWSLDNSLDMKANFLVTSTPLVVPKVFNFSADSATFRARKRLSIINGSSDPCSDADVVSLGSSNRNIAVEQADPPVDQPPPTETKPPAKSLARPGSLGLRPSTRLQPSNTTTGKSLPRPSGLPTSKMPTAFSRSSRLSLAPRVKTLAAPQVSGGTSLLSSTLTMGKKTGGALRNTTTFSSVEKPQTVGHPQPSSSTSQLGLKPSGLGSSKLQAQRAAAGTRPLGVGEPKGKSTQLPTSSQKQPRGSTDDSLPISKRKKIDASAPSTNGEGPGGTAGIAPPPPVSKANDNGNDSQLTDECTGVLIPDCENCASYRREIERLRAELRKRQEEV</sequence>
<keyword evidence="3" id="KW-1185">Reference proteome</keyword>
<feature type="compositionally biased region" description="Polar residues" evidence="1">
    <location>
        <begin position="734"/>
        <end position="745"/>
    </location>
</feature>
<comment type="caution">
    <text evidence="2">The sequence shown here is derived from an EMBL/GenBank/DDBJ whole genome shotgun (WGS) entry which is preliminary data.</text>
</comment>
<name>A0A8T2NKQ2_9TELE</name>
<evidence type="ECO:0000313" key="2">
    <source>
        <dbReference type="EMBL" id="KAG9340965.1"/>
    </source>
</evidence>
<feature type="compositionally biased region" description="Low complexity" evidence="1">
    <location>
        <begin position="600"/>
        <end position="613"/>
    </location>
</feature>
<feature type="compositionally biased region" description="Polar residues" evidence="1">
    <location>
        <begin position="570"/>
        <end position="584"/>
    </location>
</feature>
<dbReference type="OrthoDB" id="8856505at2759"/>
<feature type="compositionally biased region" description="Polar residues" evidence="1">
    <location>
        <begin position="551"/>
        <end position="562"/>
    </location>
</feature>
<feature type="region of interest" description="Disordered" evidence="1">
    <location>
        <begin position="596"/>
        <end position="746"/>
    </location>
</feature>
<accession>A0A8T2NKQ2</accession>
<evidence type="ECO:0000256" key="1">
    <source>
        <dbReference type="SAM" id="MobiDB-lite"/>
    </source>
</evidence>
<evidence type="ECO:0000313" key="3">
    <source>
        <dbReference type="Proteomes" id="UP000824540"/>
    </source>
</evidence>
<reference evidence="2" key="1">
    <citation type="thesis" date="2021" institute="BYU ScholarsArchive" country="Provo, UT, USA">
        <title>Applications of and Algorithms for Genome Assembly and Genomic Analyses with an Emphasis on Marine Teleosts.</title>
        <authorList>
            <person name="Pickett B.D."/>
        </authorList>
    </citation>
    <scope>NUCLEOTIDE SEQUENCE</scope>
    <source>
        <strain evidence="2">HI-2016</strain>
    </source>
</reference>
<feature type="region of interest" description="Disordered" evidence="1">
    <location>
        <begin position="81"/>
        <end position="100"/>
    </location>
</feature>
<dbReference type="EMBL" id="JAFBMS010000039">
    <property type="protein sequence ID" value="KAG9340965.1"/>
    <property type="molecule type" value="Genomic_DNA"/>
</dbReference>
<protein>
    <submittedName>
        <fullName evidence="2">Uncharacterized protein</fullName>
    </submittedName>
</protein>
<feature type="compositionally biased region" description="Polar residues" evidence="1">
    <location>
        <begin position="621"/>
        <end position="631"/>
    </location>
</feature>